<dbReference type="KEGG" id="upl:DSM104440_03399"/>
<keyword evidence="3" id="KW-1185">Reference proteome</keyword>
<evidence type="ECO:0000256" key="1">
    <source>
        <dbReference type="SAM" id="SignalP"/>
    </source>
</evidence>
<evidence type="ECO:0000313" key="3">
    <source>
        <dbReference type="Proteomes" id="UP000503096"/>
    </source>
</evidence>
<keyword evidence="1" id="KW-0732">Signal</keyword>
<dbReference type="Proteomes" id="UP000503096">
    <property type="component" value="Chromosome"/>
</dbReference>
<dbReference type="RefSeq" id="WP_171164772.1">
    <property type="nucleotide sequence ID" value="NZ_CP053073.1"/>
</dbReference>
<feature type="signal peptide" evidence="1">
    <location>
        <begin position="1"/>
        <end position="18"/>
    </location>
</feature>
<feature type="chain" id="PRO_5026993281" evidence="1">
    <location>
        <begin position="19"/>
        <end position="124"/>
    </location>
</feature>
<reference evidence="2 3" key="1">
    <citation type="submission" date="2020-04" db="EMBL/GenBank/DDBJ databases">
        <title>Usitatibacter rugosus gen. nov., sp. nov. and Usitatibacter palustris sp. nov., novel members of Usitatibacteraceae fam. nov. within the order Nitrosomonadales isolated from soil.</title>
        <authorList>
            <person name="Huber K.J."/>
            <person name="Neumann-Schaal M."/>
            <person name="Geppert A."/>
            <person name="Luckner M."/>
            <person name="Wanner G."/>
            <person name="Overmann J."/>
        </authorList>
    </citation>
    <scope>NUCLEOTIDE SEQUENCE [LARGE SCALE GENOMIC DNA]</scope>
    <source>
        <strain evidence="2 3">Swamp67</strain>
    </source>
</reference>
<evidence type="ECO:0000313" key="2">
    <source>
        <dbReference type="EMBL" id="QJR16564.1"/>
    </source>
</evidence>
<protein>
    <submittedName>
        <fullName evidence="2">Uncharacterized protein</fullName>
    </submittedName>
</protein>
<name>A0A6M4HDC8_9PROT</name>
<dbReference type="EMBL" id="CP053073">
    <property type="protein sequence ID" value="QJR16564.1"/>
    <property type="molecule type" value="Genomic_DNA"/>
</dbReference>
<gene>
    <name evidence="2" type="ORF">DSM104440_03399</name>
</gene>
<sequence>MNRILVALFITASTTAFAQAPAAPAAAEALKPNCGAKPEWPGRLASAGQSKLFDTQFKAYDACFRAYIEERHTAVRAAQAAAKANTEAANAAVAEYNVYVQMIRTEQGVEKEKAPERAGEKTIK</sequence>
<proteinExistence type="predicted"/>
<dbReference type="AlphaFoldDB" id="A0A6M4HDC8"/>
<organism evidence="2 3">
    <name type="scientific">Usitatibacter palustris</name>
    <dbReference type="NCBI Taxonomy" id="2732487"/>
    <lineage>
        <taxon>Bacteria</taxon>
        <taxon>Pseudomonadati</taxon>
        <taxon>Pseudomonadota</taxon>
        <taxon>Betaproteobacteria</taxon>
        <taxon>Nitrosomonadales</taxon>
        <taxon>Usitatibacteraceae</taxon>
        <taxon>Usitatibacter</taxon>
    </lineage>
</organism>
<dbReference type="InParanoid" id="A0A6M4HDC8"/>
<accession>A0A6M4HDC8</accession>